<dbReference type="Pfam" id="PF00583">
    <property type="entry name" value="Acetyltransf_1"/>
    <property type="match status" value="1"/>
</dbReference>
<dbReference type="InterPro" id="IPR016181">
    <property type="entry name" value="Acyl_CoA_acyltransferase"/>
</dbReference>
<dbReference type="eggNOG" id="COG1246">
    <property type="taxonomic scope" value="Bacteria"/>
</dbReference>
<dbReference type="CDD" id="cd04301">
    <property type="entry name" value="NAT_SF"/>
    <property type="match status" value="1"/>
</dbReference>
<accession>C4V3K2</accession>
<proteinExistence type="predicted"/>
<dbReference type="PANTHER" id="PTHR13947:SF37">
    <property type="entry name" value="LD18367P"/>
    <property type="match status" value="1"/>
</dbReference>
<dbReference type="OrthoDB" id="5419426at2"/>
<dbReference type="SUPFAM" id="SSF55729">
    <property type="entry name" value="Acyl-CoA N-acyltransferases (Nat)"/>
    <property type="match status" value="1"/>
</dbReference>
<dbReference type="InterPro" id="IPR000182">
    <property type="entry name" value="GNAT_dom"/>
</dbReference>
<dbReference type="PANTHER" id="PTHR13947">
    <property type="entry name" value="GNAT FAMILY N-ACETYLTRANSFERASE"/>
    <property type="match status" value="1"/>
</dbReference>
<keyword evidence="1 3" id="KW-0808">Transferase</keyword>
<dbReference type="GO" id="GO:0008080">
    <property type="term" value="F:N-acetyltransferase activity"/>
    <property type="evidence" value="ECO:0007669"/>
    <property type="project" value="InterPro"/>
</dbReference>
<sequence length="162" mass="18973">MASDIMLRTYQPGDPSKVCYFQYELYKRQYGFNGFYEQEMLRGMAELYDDVEGSQMWIAELDGKMVGDIAVIKKGANRAQLRWLGVDMDVQGHGLGNRLLAEAISFCRGKGYRQLFLGTLDLLKPARHLYDKFGFHRTKSEPYNEWDKNREMCREIWECELT</sequence>
<dbReference type="STRING" id="638302.HMPREF0908_1096"/>
<gene>
    <name evidence="3" type="ORF">HMPREF0908_1096</name>
</gene>
<evidence type="ECO:0000259" key="2">
    <source>
        <dbReference type="PROSITE" id="PS51186"/>
    </source>
</evidence>
<dbReference type="RefSeq" id="WP_006689830.1">
    <property type="nucleotide sequence ID" value="NZ_GG694006.1"/>
</dbReference>
<dbReference type="EMBL" id="ACLA01000014">
    <property type="protein sequence ID" value="EEQ48616.1"/>
    <property type="molecule type" value="Genomic_DNA"/>
</dbReference>
<dbReference type="AlphaFoldDB" id="C4V3K2"/>
<dbReference type="InterPro" id="IPR050769">
    <property type="entry name" value="NAT_camello-type"/>
</dbReference>
<feature type="domain" description="N-acetyltransferase" evidence="2">
    <location>
        <begin position="5"/>
        <end position="160"/>
    </location>
</feature>
<keyword evidence="4" id="KW-1185">Reference proteome</keyword>
<protein>
    <submittedName>
        <fullName evidence="3">Acetyltransferase, GNAT family</fullName>
    </submittedName>
</protein>
<dbReference type="Proteomes" id="UP000005309">
    <property type="component" value="Unassembled WGS sequence"/>
</dbReference>
<evidence type="ECO:0000256" key="1">
    <source>
        <dbReference type="ARBA" id="ARBA00022679"/>
    </source>
</evidence>
<dbReference type="PROSITE" id="PS51186">
    <property type="entry name" value="GNAT"/>
    <property type="match status" value="1"/>
</dbReference>
<evidence type="ECO:0000313" key="3">
    <source>
        <dbReference type="EMBL" id="EEQ48616.1"/>
    </source>
</evidence>
<name>C4V3K2_9FIRM</name>
<organism evidence="3 4">
    <name type="scientific">Selenomonas flueggei ATCC 43531</name>
    <dbReference type="NCBI Taxonomy" id="638302"/>
    <lineage>
        <taxon>Bacteria</taxon>
        <taxon>Bacillati</taxon>
        <taxon>Bacillota</taxon>
        <taxon>Negativicutes</taxon>
        <taxon>Selenomonadales</taxon>
        <taxon>Selenomonadaceae</taxon>
        <taxon>Selenomonas</taxon>
    </lineage>
</organism>
<dbReference type="HOGENOM" id="CLU_105924_1_0_9"/>
<comment type="caution">
    <text evidence="3">The sequence shown here is derived from an EMBL/GenBank/DDBJ whole genome shotgun (WGS) entry which is preliminary data.</text>
</comment>
<reference evidence="3 4" key="1">
    <citation type="submission" date="2009-04" db="EMBL/GenBank/DDBJ databases">
        <authorList>
            <person name="Qin X."/>
            <person name="Bachman B."/>
            <person name="Battles P."/>
            <person name="Bell A."/>
            <person name="Bess C."/>
            <person name="Bickham C."/>
            <person name="Chaboub L."/>
            <person name="Chen D."/>
            <person name="Coyle M."/>
            <person name="Deiros D.R."/>
            <person name="Dinh H."/>
            <person name="Forbes L."/>
            <person name="Fowler G."/>
            <person name="Francisco L."/>
            <person name="Fu Q."/>
            <person name="Gubbala S."/>
            <person name="Hale W."/>
            <person name="Han Y."/>
            <person name="Hemphill L."/>
            <person name="Highlander S.K."/>
            <person name="Hirani K."/>
            <person name="Hogues M."/>
            <person name="Jackson L."/>
            <person name="Jakkamsetti A."/>
            <person name="Javaid M."/>
            <person name="Jiang H."/>
            <person name="Korchina V."/>
            <person name="Kovar C."/>
            <person name="Lara F."/>
            <person name="Lee S."/>
            <person name="Mata R."/>
            <person name="Mathew T."/>
            <person name="Moen C."/>
            <person name="Morales K."/>
            <person name="Munidasa M."/>
            <person name="Nazareth L."/>
            <person name="Ngo R."/>
            <person name="Nguyen L."/>
            <person name="Okwuonu G."/>
            <person name="Ongeri F."/>
            <person name="Patil S."/>
            <person name="Petrosino J."/>
            <person name="Pham C."/>
            <person name="Pham P."/>
            <person name="Pu L.-L."/>
            <person name="Puazo M."/>
            <person name="Raj R."/>
            <person name="Reid J."/>
            <person name="Rouhana J."/>
            <person name="Saada N."/>
            <person name="Shang Y."/>
            <person name="Simmons D."/>
            <person name="Thornton R."/>
            <person name="Warren J."/>
            <person name="Weissenberger G."/>
            <person name="Zhang J."/>
            <person name="Zhang L."/>
            <person name="Zhou C."/>
            <person name="Zhu D."/>
            <person name="Muzny D."/>
            <person name="Worley K."/>
            <person name="Gibbs R."/>
        </authorList>
    </citation>
    <scope>NUCLEOTIDE SEQUENCE [LARGE SCALE GENOMIC DNA]</scope>
    <source>
        <strain evidence="3 4">ATCC 43531</strain>
    </source>
</reference>
<dbReference type="Gene3D" id="3.40.630.30">
    <property type="match status" value="1"/>
</dbReference>
<evidence type="ECO:0000313" key="4">
    <source>
        <dbReference type="Proteomes" id="UP000005309"/>
    </source>
</evidence>